<dbReference type="InterPro" id="IPR003959">
    <property type="entry name" value="ATPase_AAA_core"/>
</dbReference>
<feature type="region of interest" description="Disordered" evidence="4">
    <location>
        <begin position="403"/>
        <end position="441"/>
    </location>
</feature>
<evidence type="ECO:0000256" key="3">
    <source>
        <dbReference type="ARBA" id="ARBA00022840"/>
    </source>
</evidence>
<dbReference type="PROSITE" id="PS00674">
    <property type="entry name" value="AAA"/>
    <property type="match status" value="1"/>
</dbReference>
<feature type="compositionally biased region" description="Polar residues" evidence="4">
    <location>
        <begin position="544"/>
        <end position="567"/>
    </location>
</feature>
<feature type="domain" description="AAA+ ATPase" evidence="5">
    <location>
        <begin position="707"/>
        <end position="853"/>
    </location>
</feature>
<reference evidence="6 7" key="1">
    <citation type="submission" date="2024-05" db="EMBL/GenBank/DDBJ databases">
        <title>Long read based assembly of the Candida bracarensis genome reveals expanded adhesin content.</title>
        <authorList>
            <person name="Marcet-Houben M."/>
            <person name="Ksiezopolska E."/>
            <person name="Gabaldon T."/>
        </authorList>
    </citation>
    <scope>NUCLEOTIDE SEQUENCE [LARGE SCALE GENOMIC DNA]</scope>
    <source>
        <strain evidence="6 7">CBM6</strain>
    </source>
</reference>
<dbReference type="SUPFAM" id="SSF52540">
    <property type="entry name" value="P-loop containing nucleoside triphosphate hydrolases"/>
    <property type="match status" value="1"/>
</dbReference>
<evidence type="ECO:0000259" key="5">
    <source>
        <dbReference type="SMART" id="SM00382"/>
    </source>
</evidence>
<feature type="region of interest" description="Disordered" evidence="4">
    <location>
        <begin position="486"/>
        <end position="636"/>
    </location>
</feature>
<dbReference type="InterPro" id="IPR015415">
    <property type="entry name" value="Spast_Vps4_C"/>
</dbReference>
<keyword evidence="7" id="KW-1185">Reference proteome</keyword>
<accession>A0ABR4NW65</accession>
<dbReference type="Proteomes" id="UP001623330">
    <property type="component" value="Unassembled WGS sequence"/>
</dbReference>
<dbReference type="InterPro" id="IPR003960">
    <property type="entry name" value="ATPase_AAA_CS"/>
</dbReference>
<dbReference type="SMART" id="SM00382">
    <property type="entry name" value="AAA"/>
    <property type="match status" value="1"/>
</dbReference>
<dbReference type="Gene3D" id="1.10.8.60">
    <property type="match status" value="1"/>
</dbReference>
<evidence type="ECO:0000313" key="6">
    <source>
        <dbReference type="EMBL" id="KAL3232940.1"/>
    </source>
</evidence>
<keyword evidence="2" id="KW-0547">Nucleotide-binding</keyword>
<dbReference type="Pfam" id="PF00004">
    <property type="entry name" value="AAA"/>
    <property type="match status" value="1"/>
</dbReference>
<keyword evidence="3" id="KW-0067">ATP-binding</keyword>
<dbReference type="PANTHER" id="PTHR23074:SF17">
    <property type="entry name" value="FIDGETIN-LIKE PROTEIN 1"/>
    <property type="match status" value="1"/>
</dbReference>
<dbReference type="Pfam" id="PF09336">
    <property type="entry name" value="Vps4_C"/>
    <property type="match status" value="1"/>
</dbReference>
<feature type="region of interest" description="Disordered" evidence="4">
    <location>
        <begin position="333"/>
        <end position="354"/>
    </location>
</feature>
<feature type="compositionally biased region" description="Low complexity" evidence="4">
    <location>
        <begin position="502"/>
        <end position="522"/>
    </location>
</feature>
<feature type="region of interest" description="Disordered" evidence="4">
    <location>
        <begin position="252"/>
        <end position="274"/>
    </location>
</feature>
<dbReference type="InterPro" id="IPR041569">
    <property type="entry name" value="AAA_lid_3"/>
</dbReference>
<dbReference type="InterPro" id="IPR050304">
    <property type="entry name" value="MT-severing_AAA_ATPase"/>
</dbReference>
<evidence type="ECO:0000256" key="4">
    <source>
        <dbReference type="SAM" id="MobiDB-lite"/>
    </source>
</evidence>
<feature type="compositionally biased region" description="Basic and acidic residues" evidence="4">
    <location>
        <begin position="627"/>
        <end position="636"/>
    </location>
</feature>
<organism evidence="6 7">
    <name type="scientific">Nakaseomyces bracarensis</name>
    <dbReference type="NCBI Taxonomy" id="273131"/>
    <lineage>
        <taxon>Eukaryota</taxon>
        <taxon>Fungi</taxon>
        <taxon>Dikarya</taxon>
        <taxon>Ascomycota</taxon>
        <taxon>Saccharomycotina</taxon>
        <taxon>Saccharomycetes</taxon>
        <taxon>Saccharomycetales</taxon>
        <taxon>Saccharomycetaceae</taxon>
        <taxon>Nakaseomyces</taxon>
    </lineage>
</organism>
<dbReference type="CDD" id="cd19509">
    <property type="entry name" value="RecA-like_VPS4-like"/>
    <property type="match status" value="1"/>
</dbReference>
<evidence type="ECO:0000256" key="2">
    <source>
        <dbReference type="ARBA" id="ARBA00022741"/>
    </source>
</evidence>
<feature type="compositionally biased region" description="Polar residues" evidence="4">
    <location>
        <begin position="616"/>
        <end position="626"/>
    </location>
</feature>
<evidence type="ECO:0000256" key="1">
    <source>
        <dbReference type="ARBA" id="ARBA00006914"/>
    </source>
</evidence>
<dbReference type="PANTHER" id="PTHR23074">
    <property type="entry name" value="AAA DOMAIN-CONTAINING"/>
    <property type="match status" value="1"/>
</dbReference>
<evidence type="ECO:0000313" key="7">
    <source>
        <dbReference type="Proteomes" id="UP001623330"/>
    </source>
</evidence>
<sequence>MENSSNTLFSRLAKLGKKKPQPLTDFSDIYAKIANESIYFLKLEERGHYKQAIQGWKAMCTNVMFQLTMVERQYPNIARYTQEEVDVRDGITELYQKGLINLERVKKLYEEFGDKVDEDNLTFTDVTHRRRINSPMKPITNNFAPPNGDMKTRKKFTSLRDQEPQRNDNLRADYNNGGNVFNPSGSHHTNSLDSEKHTKVYFATSKPLGKPKLNENKSAVADYFDDFDDEGEYSEDSYEDTIGDLIDLHSDDEVEKDNKTKINIPQEPKQSSKALDDIARMNRRISKHLSVSGNGEEDFAFDVDDYFADDYSDESDIEPDDEAKARLDALSRLSGKDDAASSVSATSSSSNVSVIKQKLTPVEVPLVPPPLPPLPSLSNNSEKDIWNTSKPYILKNNISAPVLSSTSNAMNGSSNTSEKSDSLRSNIKKQAKSTNSAVPSKPVIKKEIQQEKPQIKIENYIDSAKSQPISAAAVAKLVYNKRTENTPQAPKMTTGKKITQRPSKPMTKSVKSSSTKAVPVVKRPAPTRAKTEAKQPVIYKTKPVSKSTTSVNSRPTGSSTSVNSKVATSKPKKLVKRPVASKTTTAKSVPAVGKNKETVTKKKVVKPNDGIKKTTSEQNGPTSPQEKSGDETTDEKKLKEALEDEIIDSLPGVDKTAAKQIFSEIVVHGDEVRWEDIAGLENAKFSLKEAVVYPFLRPDLFLGLREPVRGMLLFGPPGTGKTMLARAVATESHSTFFSISASSLTSKYLGESEKLVRALFAIAKKLSPSIIFVDEIDSIMGSRNSDGENESSRRIKNEFLIQWSSLSSAAAGNAREDGDDGRVLVLAATNLPWSIDEAARRRFVRRQYIPLPEPATRQVQLKKLLSHQKHNITDADFEQLLNLTEGYSGSDITSLAKDAAMGPLRELGDKLLETTRESIRPIELIDFKNSLEYIKPSVSQEGLQQYEEWAAKFGSSGV</sequence>
<feature type="compositionally biased region" description="Low complexity" evidence="4">
    <location>
        <begin position="340"/>
        <end position="354"/>
    </location>
</feature>
<comment type="similarity">
    <text evidence="1">Belongs to the AAA ATPase family.</text>
</comment>
<dbReference type="Gene3D" id="3.40.50.300">
    <property type="entry name" value="P-loop containing nucleotide triphosphate hydrolases"/>
    <property type="match status" value="1"/>
</dbReference>
<name>A0ABR4NW65_9SACH</name>
<dbReference type="EMBL" id="JBEVYD010000005">
    <property type="protein sequence ID" value="KAL3232940.1"/>
    <property type="molecule type" value="Genomic_DNA"/>
</dbReference>
<protein>
    <recommendedName>
        <fullName evidence="5">AAA+ ATPase domain-containing protein</fullName>
    </recommendedName>
</protein>
<dbReference type="InterPro" id="IPR027417">
    <property type="entry name" value="P-loop_NTPase"/>
</dbReference>
<comment type="caution">
    <text evidence="6">The sequence shown here is derived from an EMBL/GenBank/DDBJ whole genome shotgun (WGS) entry which is preliminary data.</text>
</comment>
<gene>
    <name evidence="6" type="ORF">RNJ44_04856</name>
</gene>
<feature type="compositionally biased region" description="Polar residues" evidence="4">
    <location>
        <begin position="403"/>
        <end position="417"/>
    </location>
</feature>
<proteinExistence type="inferred from homology"/>
<dbReference type="InterPro" id="IPR003593">
    <property type="entry name" value="AAA+_ATPase"/>
</dbReference>
<dbReference type="Pfam" id="PF17862">
    <property type="entry name" value="AAA_lid_3"/>
    <property type="match status" value="1"/>
</dbReference>